<comment type="caution">
    <text evidence="1">The sequence shown here is derived from an EMBL/GenBank/DDBJ whole genome shotgun (WGS) entry which is preliminary data.</text>
</comment>
<dbReference type="AlphaFoldDB" id="A0A553X7N8"/>
<sequence length="76" mass="8154">MTDGYRVFPCGFRSHLLATTRALAHKLRYVSGAGGKEGSQRSPLLEIHMQLKLKLTVVAAIAAFAGVASAQEQVVK</sequence>
<keyword evidence="2" id="KW-1185">Reference proteome</keyword>
<dbReference type="EMBL" id="VKLS01001067">
    <property type="protein sequence ID" value="TSB12935.1"/>
    <property type="molecule type" value="Genomic_DNA"/>
</dbReference>
<reference evidence="1 2" key="1">
    <citation type="submission" date="2019-07" db="EMBL/GenBank/DDBJ databases">
        <title>Draft genome for Streptomyces benahoarensis MZ03-48.</title>
        <authorList>
            <person name="Gonzalez-Pimentel J.L."/>
        </authorList>
    </citation>
    <scope>NUCLEOTIDE SEQUENCE [LARGE SCALE GENOMIC DNA]</scope>
    <source>
        <strain evidence="1 2">MZ03-48</strain>
    </source>
</reference>
<gene>
    <name evidence="1" type="ORF">FNZ23_31430</name>
</gene>
<evidence type="ECO:0000313" key="2">
    <source>
        <dbReference type="Proteomes" id="UP000320888"/>
    </source>
</evidence>
<accession>A0A553X7N8</accession>
<name>A0A553X7N8_9ACTN</name>
<evidence type="ECO:0000313" key="1">
    <source>
        <dbReference type="EMBL" id="TSB12935.1"/>
    </source>
</evidence>
<dbReference type="RefSeq" id="WP_143945717.1">
    <property type="nucleotide sequence ID" value="NZ_VKLS01001067.1"/>
</dbReference>
<organism evidence="1 2">
    <name type="scientific">Streptomyces benahoarensis</name>
    <dbReference type="NCBI Taxonomy" id="2595054"/>
    <lineage>
        <taxon>Bacteria</taxon>
        <taxon>Bacillati</taxon>
        <taxon>Actinomycetota</taxon>
        <taxon>Actinomycetes</taxon>
        <taxon>Kitasatosporales</taxon>
        <taxon>Streptomycetaceae</taxon>
        <taxon>Streptomyces</taxon>
    </lineage>
</organism>
<dbReference type="Proteomes" id="UP000320888">
    <property type="component" value="Unassembled WGS sequence"/>
</dbReference>
<proteinExistence type="predicted"/>
<protein>
    <submittedName>
        <fullName evidence="1">Uncharacterized protein</fullName>
    </submittedName>
</protein>
<feature type="non-terminal residue" evidence="1">
    <location>
        <position position="76"/>
    </location>
</feature>